<dbReference type="AlphaFoldDB" id="A0A026WVM3"/>
<accession>A0A026WVM3</accession>
<evidence type="ECO:0000313" key="2">
    <source>
        <dbReference type="Proteomes" id="UP000053097"/>
    </source>
</evidence>
<gene>
    <name evidence="1" type="ORF">X777_16405</name>
</gene>
<dbReference type="OMA" id="NGIANCC"/>
<proteinExistence type="predicted"/>
<reference evidence="1 2" key="1">
    <citation type="journal article" date="2014" name="Curr. Biol.">
        <title>The genome of the clonal raider ant Cerapachys biroi.</title>
        <authorList>
            <person name="Oxley P.R."/>
            <person name="Ji L."/>
            <person name="Fetter-Pruneda I."/>
            <person name="McKenzie S.K."/>
            <person name="Li C."/>
            <person name="Hu H."/>
            <person name="Zhang G."/>
            <person name="Kronauer D.J."/>
        </authorList>
    </citation>
    <scope>NUCLEOTIDE SEQUENCE [LARGE SCALE GENOMIC DNA]</scope>
</reference>
<protein>
    <recommendedName>
        <fullName evidence="3">HTH psq-type domain-containing protein</fullName>
    </recommendedName>
</protein>
<dbReference type="PANTHER" id="PTHR47326">
    <property type="entry name" value="TRANSPOSABLE ELEMENT TC3 TRANSPOSASE-LIKE PROTEIN"/>
    <property type="match status" value="1"/>
</dbReference>
<evidence type="ECO:0008006" key="3">
    <source>
        <dbReference type="Google" id="ProtNLM"/>
    </source>
</evidence>
<dbReference type="PANTHER" id="PTHR47326:SF1">
    <property type="entry name" value="HTH PSQ-TYPE DOMAIN-CONTAINING PROTEIN"/>
    <property type="match status" value="1"/>
</dbReference>
<dbReference type="EMBL" id="KK107097">
    <property type="protein sequence ID" value="EZA59706.1"/>
    <property type="molecule type" value="Genomic_DNA"/>
</dbReference>
<evidence type="ECO:0000313" key="1">
    <source>
        <dbReference type="EMBL" id="EZA59706.1"/>
    </source>
</evidence>
<keyword evidence="2" id="KW-1185">Reference proteome</keyword>
<sequence length="145" mass="16739">MSHLSIGCPTLVGGTRRHDLPGPSRTITTDETIDDVEAYFEENPNSSVRKAAQVMTLKRETLRKIVKDVIKLHPYKITTHQLLTKKAMEKWVQFCEVIIDMFENEELDEKRDYFLQMKLNFWLNGIANCCCSDDYRAILKSLAQG</sequence>
<organism evidence="1 2">
    <name type="scientific">Ooceraea biroi</name>
    <name type="common">Clonal raider ant</name>
    <name type="synonym">Cerapachys biroi</name>
    <dbReference type="NCBI Taxonomy" id="2015173"/>
    <lineage>
        <taxon>Eukaryota</taxon>
        <taxon>Metazoa</taxon>
        <taxon>Ecdysozoa</taxon>
        <taxon>Arthropoda</taxon>
        <taxon>Hexapoda</taxon>
        <taxon>Insecta</taxon>
        <taxon>Pterygota</taxon>
        <taxon>Neoptera</taxon>
        <taxon>Endopterygota</taxon>
        <taxon>Hymenoptera</taxon>
        <taxon>Apocrita</taxon>
        <taxon>Aculeata</taxon>
        <taxon>Formicoidea</taxon>
        <taxon>Formicidae</taxon>
        <taxon>Dorylinae</taxon>
        <taxon>Ooceraea</taxon>
    </lineage>
</organism>
<dbReference type="Proteomes" id="UP000053097">
    <property type="component" value="Unassembled WGS sequence"/>
</dbReference>
<name>A0A026WVM3_OOCBI</name>